<comment type="caution">
    <text evidence="1">The sequence shown here is derived from an EMBL/GenBank/DDBJ whole genome shotgun (WGS) entry which is preliminary data.</text>
</comment>
<evidence type="ECO:0000313" key="2">
    <source>
        <dbReference type="Proteomes" id="UP000828390"/>
    </source>
</evidence>
<proteinExistence type="predicted"/>
<sequence length="101" mass="11413">MCSPPQEVLVGVREGNRGRPDSRGAPGSFKCPVYSTDTLHPRLTSLAEDWLHRIHDIYRFKKCPAPGGHVFQPTGIIFELVQDIVGMNLLTKSMRERPRDK</sequence>
<dbReference type="EMBL" id="JAIWYP010000011">
    <property type="protein sequence ID" value="KAH3736001.1"/>
    <property type="molecule type" value="Genomic_DNA"/>
</dbReference>
<dbReference type="AlphaFoldDB" id="A0A9D4HYW3"/>
<reference evidence="1" key="2">
    <citation type="submission" date="2020-11" db="EMBL/GenBank/DDBJ databases">
        <authorList>
            <person name="McCartney M.A."/>
            <person name="Auch B."/>
            <person name="Kono T."/>
            <person name="Mallez S."/>
            <person name="Becker A."/>
            <person name="Gohl D.M."/>
            <person name="Silverstein K.A.T."/>
            <person name="Koren S."/>
            <person name="Bechman K.B."/>
            <person name="Herman A."/>
            <person name="Abrahante J.E."/>
            <person name="Garbe J."/>
        </authorList>
    </citation>
    <scope>NUCLEOTIDE SEQUENCE</scope>
    <source>
        <strain evidence="1">Duluth1</strain>
        <tissue evidence="1">Whole animal</tissue>
    </source>
</reference>
<evidence type="ECO:0000313" key="1">
    <source>
        <dbReference type="EMBL" id="KAH3736001.1"/>
    </source>
</evidence>
<gene>
    <name evidence="1" type="ORF">DPMN_042561</name>
</gene>
<organism evidence="1 2">
    <name type="scientific">Dreissena polymorpha</name>
    <name type="common">Zebra mussel</name>
    <name type="synonym">Mytilus polymorpha</name>
    <dbReference type="NCBI Taxonomy" id="45954"/>
    <lineage>
        <taxon>Eukaryota</taxon>
        <taxon>Metazoa</taxon>
        <taxon>Spiralia</taxon>
        <taxon>Lophotrochozoa</taxon>
        <taxon>Mollusca</taxon>
        <taxon>Bivalvia</taxon>
        <taxon>Autobranchia</taxon>
        <taxon>Heteroconchia</taxon>
        <taxon>Euheterodonta</taxon>
        <taxon>Imparidentia</taxon>
        <taxon>Neoheterodontei</taxon>
        <taxon>Myida</taxon>
        <taxon>Dreissenoidea</taxon>
        <taxon>Dreissenidae</taxon>
        <taxon>Dreissena</taxon>
    </lineage>
</organism>
<reference evidence="1" key="1">
    <citation type="journal article" date="2019" name="bioRxiv">
        <title>The Genome of the Zebra Mussel, Dreissena polymorpha: A Resource for Invasive Species Research.</title>
        <authorList>
            <person name="McCartney M.A."/>
            <person name="Auch B."/>
            <person name="Kono T."/>
            <person name="Mallez S."/>
            <person name="Zhang Y."/>
            <person name="Obille A."/>
            <person name="Becker A."/>
            <person name="Abrahante J.E."/>
            <person name="Garbe J."/>
            <person name="Badalamenti J.P."/>
            <person name="Herman A."/>
            <person name="Mangelson H."/>
            <person name="Liachko I."/>
            <person name="Sullivan S."/>
            <person name="Sone E.D."/>
            <person name="Koren S."/>
            <person name="Silverstein K.A.T."/>
            <person name="Beckman K.B."/>
            <person name="Gohl D.M."/>
        </authorList>
    </citation>
    <scope>NUCLEOTIDE SEQUENCE</scope>
    <source>
        <strain evidence="1">Duluth1</strain>
        <tissue evidence="1">Whole animal</tissue>
    </source>
</reference>
<dbReference type="Proteomes" id="UP000828390">
    <property type="component" value="Unassembled WGS sequence"/>
</dbReference>
<keyword evidence="2" id="KW-1185">Reference proteome</keyword>
<name>A0A9D4HYW3_DREPO</name>
<protein>
    <submittedName>
        <fullName evidence="1">Uncharacterized protein</fullName>
    </submittedName>
</protein>
<accession>A0A9D4HYW3</accession>